<protein>
    <submittedName>
        <fullName evidence="2">Uncharacterized protein</fullName>
    </submittedName>
</protein>
<evidence type="ECO:0000313" key="3">
    <source>
        <dbReference type="Proteomes" id="UP000800097"/>
    </source>
</evidence>
<feature type="compositionally biased region" description="Basic and acidic residues" evidence="1">
    <location>
        <begin position="13"/>
        <end position="29"/>
    </location>
</feature>
<evidence type="ECO:0000313" key="2">
    <source>
        <dbReference type="EMBL" id="KAF2278652.1"/>
    </source>
</evidence>
<dbReference type="AlphaFoldDB" id="A0A6A6JQ40"/>
<accession>A0A6A6JQ40</accession>
<proteinExistence type="predicted"/>
<keyword evidence="3" id="KW-1185">Reference proteome</keyword>
<organism evidence="2 3">
    <name type="scientific">Westerdykella ornata</name>
    <dbReference type="NCBI Taxonomy" id="318751"/>
    <lineage>
        <taxon>Eukaryota</taxon>
        <taxon>Fungi</taxon>
        <taxon>Dikarya</taxon>
        <taxon>Ascomycota</taxon>
        <taxon>Pezizomycotina</taxon>
        <taxon>Dothideomycetes</taxon>
        <taxon>Pleosporomycetidae</taxon>
        <taxon>Pleosporales</taxon>
        <taxon>Sporormiaceae</taxon>
        <taxon>Westerdykella</taxon>
    </lineage>
</organism>
<reference evidence="2" key="1">
    <citation type="journal article" date="2020" name="Stud. Mycol.">
        <title>101 Dothideomycetes genomes: a test case for predicting lifestyles and emergence of pathogens.</title>
        <authorList>
            <person name="Haridas S."/>
            <person name="Albert R."/>
            <person name="Binder M."/>
            <person name="Bloem J."/>
            <person name="Labutti K."/>
            <person name="Salamov A."/>
            <person name="Andreopoulos B."/>
            <person name="Baker S."/>
            <person name="Barry K."/>
            <person name="Bills G."/>
            <person name="Bluhm B."/>
            <person name="Cannon C."/>
            <person name="Castanera R."/>
            <person name="Culley D."/>
            <person name="Daum C."/>
            <person name="Ezra D."/>
            <person name="Gonzalez J."/>
            <person name="Henrissat B."/>
            <person name="Kuo A."/>
            <person name="Liang C."/>
            <person name="Lipzen A."/>
            <person name="Lutzoni F."/>
            <person name="Magnuson J."/>
            <person name="Mondo S."/>
            <person name="Nolan M."/>
            <person name="Ohm R."/>
            <person name="Pangilinan J."/>
            <person name="Park H.-J."/>
            <person name="Ramirez L."/>
            <person name="Alfaro M."/>
            <person name="Sun H."/>
            <person name="Tritt A."/>
            <person name="Yoshinaga Y."/>
            <person name="Zwiers L.-H."/>
            <person name="Turgeon B."/>
            <person name="Goodwin S."/>
            <person name="Spatafora J."/>
            <person name="Crous P."/>
            <person name="Grigoriev I."/>
        </authorList>
    </citation>
    <scope>NUCLEOTIDE SEQUENCE</scope>
    <source>
        <strain evidence="2">CBS 379.55</strain>
    </source>
</reference>
<gene>
    <name evidence="2" type="ORF">EI97DRAFT_430921</name>
</gene>
<dbReference type="RefSeq" id="XP_033656191.1">
    <property type="nucleotide sequence ID" value="XM_033797810.1"/>
</dbReference>
<name>A0A6A6JQ40_WESOR</name>
<dbReference type="EMBL" id="ML986487">
    <property type="protein sequence ID" value="KAF2278652.1"/>
    <property type="molecule type" value="Genomic_DNA"/>
</dbReference>
<sequence length="151" mass="15926">MGCPAKVYQDTPSSRERLGGNAHSRDFEGFRSTTGTLNQNTINRHAKSSAGTGDHVFDLAAPLVLASGTGDPRHGLEPALPIAAAQRSAPAKVKTPPGSAYQHFVKRAPGPSFVAAGFVCCGAGHFRIAGSFTDTQLHHPWPGDEIMLRPL</sequence>
<feature type="region of interest" description="Disordered" evidence="1">
    <location>
        <begin position="1"/>
        <end position="36"/>
    </location>
</feature>
<dbReference type="Proteomes" id="UP000800097">
    <property type="component" value="Unassembled WGS sequence"/>
</dbReference>
<evidence type="ECO:0000256" key="1">
    <source>
        <dbReference type="SAM" id="MobiDB-lite"/>
    </source>
</evidence>
<dbReference type="GeneID" id="54550985"/>